<sequence>LNVNRDLIRLYIGGLSNSVTQKDLKDRFGKFGDVQDVELRTKRDEEGVPFKTFAYVNLNISDADLKKCLTVLNKSKWKGGTLQIETAKESFLHRVWIQILLLWK</sequence>
<accession>A0A3P8W659</accession>
<evidence type="ECO:0000256" key="5">
    <source>
        <dbReference type="ARBA" id="ARBA00054821"/>
    </source>
</evidence>
<dbReference type="InterPro" id="IPR034138">
    <property type="entry name" value="NOP8_RRM"/>
</dbReference>
<dbReference type="SMART" id="SM00360">
    <property type="entry name" value="RRM"/>
    <property type="match status" value="1"/>
</dbReference>
<dbReference type="InterPro" id="IPR012677">
    <property type="entry name" value="Nucleotide-bd_a/b_plait_sf"/>
</dbReference>
<evidence type="ECO:0000256" key="8">
    <source>
        <dbReference type="PROSITE-ProRule" id="PRU00176"/>
    </source>
</evidence>
<dbReference type="PANTHER" id="PTHR48029:SF1">
    <property type="entry name" value="NUCLEOLAR PROTEIN 8"/>
    <property type="match status" value="1"/>
</dbReference>
<comment type="subcellular location">
    <subcellularLocation>
        <location evidence="1">Nucleus</location>
        <location evidence="1">Nucleolus</location>
    </subcellularLocation>
</comment>
<dbReference type="PANTHER" id="PTHR48029">
    <property type="entry name" value="NUCLEOLAR PROTEIN 8"/>
    <property type="match status" value="1"/>
</dbReference>
<dbReference type="GO" id="GO:0005730">
    <property type="term" value="C:nucleolus"/>
    <property type="evidence" value="ECO:0007669"/>
    <property type="project" value="UniProtKB-SubCell"/>
</dbReference>
<dbReference type="Gene3D" id="3.30.70.330">
    <property type="match status" value="1"/>
</dbReference>
<dbReference type="CDD" id="cd12226">
    <property type="entry name" value="RRM_NOL8"/>
    <property type="match status" value="1"/>
</dbReference>
<reference evidence="10" key="2">
    <citation type="submission" date="2025-08" db="UniProtKB">
        <authorList>
            <consortium name="Ensembl"/>
        </authorList>
    </citation>
    <scope>IDENTIFICATION</scope>
</reference>
<keyword evidence="4" id="KW-0539">Nucleus</keyword>
<reference evidence="10" key="3">
    <citation type="submission" date="2025-09" db="UniProtKB">
        <authorList>
            <consortium name="Ensembl"/>
        </authorList>
    </citation>
    <scope>IDENTIFICATION</scope>
</reference>
<keyword evidence="3 8" id="KW-0694">RNA-binding</keyword>
<protein>
    <recommendedName>
        <fullName evidence="7">Nucleolar protein 8</fullName>
    </recommendedName>
</protein>
<dbReference type="Pfam" id="PF00076">
    <property type="entry name" value="RRM_1"/>
    <property type="match status" value="1"/>
</dbReference>
<dbReference type="GeneTree" id="ENSGT00390000004860"/>
<feature type="domain" description="RRM" evidence="9">
    <location>
        <begin position="8"/>
        <end position="89"/>
    </location>
</feature>
<evidence type="ECO:0000256" key="7">
    <source>
        <dbReference type="ARBA" id="ARBA00068539"/>
    </source>
</evidence>
<evidence type="ECO:0000256" key="2">
    <source>
        <dbReference type="ARBA" id="ARBA00022553"/>
    </source>
</evidence>
<dbReference type="GO" id="GO:0003723">
    <property type="term" value="F:RNA binding"/>
    <property type="evidence" value="ECO:0007669"/>
    <property type="project" value="UniProtKB-UniRule"/>
</dbReference>
<keyword evidence="11" id="KW-1185">Reference proteome</keyword>
<reference evidence="10 11" key="1">
    <citation type="journal article" date="2014" name="Nat. Genet.">
        <title>Whole-genome sequence of a flatfish provides insights into ZW sex chromosome evolution and adaptation to a benthic lifestyle.</title>
        <authorList>
            <person name="Chen S."/>
            <person name="Zhang G."/>
            <person name="Shao C."/>
            <person name="Huang Q."/>
            <person name="Liu G."/>
            <person name="Zhang P."/>
            <person name="Song W."/>
            <person name="An N."/>
            <person name="Chalopin D."/>
            <person name="Volff J.N."/>
            <person name="Hong Y."/>
            <person name="Li Q."/>
            <person name="Sha Z."/>
            <person name="Zhou H."/>
            <person name="Xie M."/>
            <person name="Yu Q."/>
            <person name="Liu Y."/>
            <person name="Xiang H."/>
            <person name="Wang N."/>
            <person name="Wu K."/>
            <person name="Yang C."/>
            <person name="Zhou Q."/>
            <person name="Liao X."/>
            <person name="Yang L."/>
            <person name="Hu Q."/>
            <person name="Zhang J."/>
            <person name="Meng L."/>
            <person name="Jin L."/>
            <person name="Tian Y."/>
            <person name="Lian J."/>
            <person name="Yang J."/>
            <person name="Miao G."/>
            <person name="Liu S."/>
            <person name="Liang Z."/>
            <person name="Yan F."/>
            <person name="Li Y."/>
            <person name="Sun B."/>
            <person name="Zhang H."/>
            <person name="Zhang J."/>
            <person name="Zhu Y."/>
            <person name="Du M."/>
            <person name="Zhao Y."/>
            <person name="Schartl M."/>
            <person name="Tang Q."/>
            <person name="Wang J."/>
        </authorList>
    </citation>
    <scope>NUCLEOTIDE SEQUENCE</scope>
</reference>
<evidence type="ECO:0000256" key="3">
    <source>
        <dbReference type="ARBA" id="ARBA00022884"/>
    </source>
</evidence>
<evidence type="ECO:0000313" key="11">
    <source>
        <dbReference type="Proteomes" id="UP000265120"/>
    </source>
</evidence>
<evidence type="ECO:0000256" key="6">
    <source>
        <dbReference type="ARBA" id="ARBA00065066"/>
    </source>
</evidence>
<dbReference type="GO" id="GO:1902570">
    <property type="term" value="P:protein localization to nucleolus"/>
    <property type="evidence" value="ECO:0007669"/>
    <property type="project" value="TreeGrafter"/>
</dbReference>
<dbReference type="PROSITE" id="PS50102">
    <property type="entry name" value="RRM"/>
    <property type="match status" value="1"/>
</dbReference>
<dbReference type="Proteomes" id="UP000265120">
    <property type="component" value="Chromosome 11"/>
</dbReference>
<dbReference type="AlphaFoldDB" id="A0A3P8W659"/>
<evidence type="ECO:0000256" key="1">
    <source>
        <dbReference type="ARBA" id="ARBA00004604"/>
    </source>
</evidence>
<dbReference type="InParanoid" id="A0A3P8W659"/>
<dbReference type="InterPro" id="IPR035979">
    <property type="entry name" value="RBD_domain_sf"/>
</dbReference>
<name>A0A3P8W659_CYNSE</name>
<dbReference type="OMA" id="LHRVWIQ"/>
<evidence type="ECO:0000313" key="10">
    <source>
        <dbReference type="Ensembl" id="ENSCSEP00000020045.1"/>
    </source>
</evidence>
<comment type="function">
    <text evidence="5">Plays an essential role in the survival of diffuse-type gastric cancer cells. Acts as a nucleolar anchoring protein for DDX47. May be involved in regulation of gene expression at the post-transcriptional level or in ribosome biogenesis in cancer cells.</text>
</comment>
<dbReference type="SUPFAM" id="SSF54928">
    <property type="entry name" value="RNA-binding domain, RBD"/>
    <property type="match status" value="1"/>
</dbReference>
<proteinExistence type="predicted"/>
<comment type="subunit">
    <text evidence="6">Interacts with the GTP form of RRAGA, RRAGC and RRAGD. Interacts with NIP7. Interacts with DDX18; the interaction is RNA-dependent. Interacts with DDX47; the interaction is RNA-dependent.</text>
</comment>
<dbReference type="InterPro" id="IPR000504">
    <property type="entry name" value="RRM_dom"/>
</dbReference>
<evidence type="ECO:0000259" key="9">
    <source>
        <dbReference type="PROSITE" id="PS50102"/>
    </source>
</evidence>
<dbReference type="FunFam" id="3.30.70.330:FF:000346">
    <property type="entry name" value="Nucleolar protein 8"/>
    <property type="match status" value="1"/>
</dbReference>
<dbReference type="STRING" id="244447.ENSCSEP00000020045"/>
<dbReference type="Ensembl" id="ENSCSET00000020292.1">
    <property type="protein sequence ID" value="ENSCSEP00000020045.1"/>
    <property type="gene ID" value="ENSCSEG00000012803.1"/>
</dbReference>
<evidence type="ECO:0000256" key="4">
    <source>
        <dbReference type="ARBA" id="ARBA00023242"/>
    </source>
</evidence>
<organism evidence="10 11">
    <name type="scientific">Cynoglossus semilaevis</name>
    <name type="common">Tongue sole</name>
    <dbReference type="NCBI Taxonomy" id="244447"/>
    <lineage>
        <taxon>Eukaryota</taxon>
        <taxon>Metazoa</taxon>
        <taxon>Chordata</taxon>
        <taxon>Craniata</taxon>
        <taxon>Vertebrata</taxon>
        <taxon>Euteleostomi</taxon>
        <taxon>Actinopterygii</taxon>
        <taxon>Neopterygii</taxon>
        <taxon>Teleostei</taxon>
        <taxon>Neoteleostei</taxon>
        <taxon>Acanthomorphata</taxon>
        <taxon>Carangaria</taxon>
        <taxon>Pleuronectiformes</taxon>
        <taxon>Pleuronectoidei</taxon>
        <taxon>Cynoglossidae</taxon>
        <taxon>Cynoglossinae</taxon>
        <taxon>Cynoglossus</taxon>
    </lineage>
</organism>
<keyword evidence="2" id="KW-0597">Phosphoprotein</keyword>